<evidence type="ECO:0000313" key="3">
    <source>
        <dbReference type="Proteomes" id="UP000318103"/>
    </source>
</evidence>
<dbReference type="InterPro" id="IPR037883">
    <property type="entry name" value="Knr4/Smi1-like_sf"/>
</dbReference>
<dbReference type="Proteomes" id="UP000318103">
    <property type="component" value="Unassembled WGS sequence"/>
</dbReference>
<protein>
    <submittedName>
        <fullName evidence="2">Cell wall assembly regulator SMI1</fullName>
    </submittedName>
</protein>
<keyword evidence="3" id="KW-1185">Reference proteome</keyword>
<sequence>MSEVNEVVSAWRRIAGWLREHAPVSAEALQPGASDEEIATLKRRLRCEIPQALEAWLRVNNGSTAKDVRESLPGGGIALRPHRDSVIFPDGMRFLGCQEIADQYADYLHIAGDIQDDDYWKPWWIPVAAKSDGPYGIILDAQTSYDPSPLLKFREGDYPSSYLPSLTDFLRPFADLLERGEAPGTSMEYKRFFVADGRIAWSS</sequence>
<dbReference type="EMBL" id="VFNX01000007">
    <property type="protein sequence ID" value="TQK79221.1"/>
    <property type="molecule type" value="Genomic_DNA"/>
</dbReference>
<gene>
    <name evidence="2" type="ORF">FB563_8213</name>
</gene>
<dbReference type="RefSeq" id="WP_055707092.1">
    <property type="nucleotide sequence ID" value="NZ_JBPJFI010000003.1"/>
</dbReference>
<dbReference type="Gene3D" id="3.40.1580.10">
    <property type="entry name" value="SMI1/KNR4-like"/>
    <property type="match status" value="1"/>
</dbReference>
<accession>A0A542SX94</accession>
<evidence type="ECO:0000259" key="1">
    <source>
        <dbReference type="SMART" id="SM00860"/>
    </source>
</evidence>
<dbReference type="Pfam" id="PF09346">
    <property type="entry name" value="SMI1_KNR4"/>
    <property type="match status" value="1"/>
</dbReference>
<dbReference type="InterPro" id="IPR018958">
    <property type="entry name" value="Knr4/Smi1-like_dom"/>
</dbReference>
<proteinExistence type="predicted"/>
<organism evidence="2 3">
    <name type="scientific">Streptomyces puniciscabiei</name>
    <dbReference type="NCBI Taxonomy" id="164348"/>
    <lineage>
        <taxon>Bacteria</taxon>
        <taxon>Bacillati</taxon>
        <taxon>Actinomycetota</taxon>
        <taxon>Actinomycetes</taxon>
        <taxon>Kitasatosporales</taxon>
        <taxon>Streptomycetaceae</taxon>
        <taxon>Streptomyces</taxon>
    </lineage>
</organism>
<feature type="domain" description="Knr4/Smi1-like" evidence="1">
    <location>
        <begin position="32"/>
        <end position="179"/>
    </location>
</feature>
<dbReference type="SUPFAM" id="SSF160631">
    <property type="entry name" value="SMI1/KNR4-like"/>
    <property type="match status" value="1"/>
</dbReference>
<name>A0A542SX94_9ACTN</name>
<evidence type="ECO:0000313" key="2">
    <source>
        <dbReference type="EMBL" id="TQK79221.1"/>
    </source>
</evidence>
<dbReference type="OrthoDB" id="3466111at2"/>
<reference evidence="2 3" key="1">
    <citation type="submission" date="2019-06" db="EMBL/GenBank/DDBJ databases">
        <title>Sequencing the genomes of 1000 actinobacteria strains.</title>
        <authorList>
            <person name="Klenk H.-P."/>
        </authorList>
    </citation>
    <scope>NUCLEOTIDE SEQUENCE [LARGE SCALE GENOMIC DNA]</scope>
    <source>
        <strain evidence="2 3">DSM 41929</strain>
    </source>
</reference>
<dbReference type="SMART" id="SM00860">
    <property type="entry name" value="SMI1_KNR4"/>
    <property type="match status" value="1"/>
</dbReference>
<comment type="caution">
    <text evidence="2">The sequence shown here is derived from an EMBL/GenBank/DDBJ whole genome shotgun (WGS) entry which is preliminary data.</text>
</comment>
<dbReference type="AlphaFoldDB" id="A0A542SX94"/>